<keyword evidence="1" id="KW-0732">Signal</keyword>
<protein>
    <submittedName>
        <fullName evidence="2">Uncharacterized protein</fullName>
    </submittedName>
</protein>
<feature type="chain" id="PRO_5029595441" evidence="1">
    <location>
        <begin position="22"/>
        <end position="139"/>
    </location>
</feature>
<organism evidence="2 3">
    <name type="scientific">Kingdonia uniflora</name>
    <dbReference type="NCBI Taxonomy" id="39325"/>
    <lineage>
        <taxon>Eukaryota</taxon>
        <taxon>Viridiplantae</taxon>
        <taxon>Streptophyta</taxon>
        <taxon>Embryophyta</taxon>
        <taxon>Tracheophyta</taxon>
        <taxon>Spermatophyta</taxon>
        <taxon>Magnoliopsida</taxon>
        <taxon>Ranunculales</taxon>
        <taxon>Circaeasteraceae</taxon>
        <taxon>Kingdonia</taxon>
    </lineage>
</organism>
<dbReference type="AlphaFoldDB" id="A0A7J7MJ92"/>
<sequence length="139" mass="15923">MHFDVSCLIASVLRLLRLVELFSLMEFSEIKNLVGIQEKIGMLNFKWVEVFETSKCRDKWAKFKRKGLNGIKQNYNATRVDHLGGMNCINIDEYDNANAERSVHDVADPVLVQNLDEDDVSTNVSTLLGKRGLQYDKEN</sequence>
<accession>A0A7J7MJ92</accession>
<name>A0A7J7MJ92_9MAGN</name>
<reference evidence="2 3" key="1">
    <citation type="journal article" date="2020" name="IScience">
        <title>Genome Sequencing of the Endangered Kingdonia uniflora (Circaeasteraceae, Ranunculales) Reveals Potential Mechanisms of Evolutionary Specialization.</title>
        <authorList>
            <person name="Sun Y."/>
            <person name="Deng T."/>
            <person name="Zhang A."/>
            <person name="Moore M.J."/>
            <person name="Landis J.B."/>
            <person name="Lin N."/>
            <person name="Zhang H."/>
            <person name="Zhang X."/>
            <person name="Huang J."/>
            <person name="Zhang X."/>
            <person name="Sun H."/>
            <person name="Wang H."/>
        </authorList>
    </citation>
    <scope>NUCLEOTIDE SEQUENCE [LARGE SCALE GENOMIC DNA]</scope>
    <source>
        <strain evidence="2">TB1705</strain>
        <tissue evidence="2">Leaf</tissue>
    </source>
</reference>
<gene>
    <name evidence="2" type="ORF">GIB67_018368</name>
</gene>
<evidence type="ECO:0000256" key="1">
    <source>
        <dbReference type="SAM" id="SignalP"/>
    </source>
</evidence>
<proteinExistence type="predicted"/>
<dbReference type="EMBL" id="JACGCM010001448">
    <property type="protein sequence ID" value="KAF6154931.1"/>
    <property type="molecule type" value="Genomic_DNA"/>
</dbReference>
<comment type="caution">
    <text evidence="2">The sequence shown here is derived from an EMBL/GenBank/DDBJ whole genome shotgun (WGS) entry which is preliminary data.</text>
</comment>
<dbReference type="Proteomes" id="UP000541444">
    <property type="component" value="Unassembled WGS sequence"/>
</dbReference>
<dbReference type="OrthoDB" id="1748457at2759"/>
<keyword evidence="3" id="KW-1185">Reference proteome</keyword>
<feature type="signal peptide" evidence="1">
    <location>
        <begin position="1"/>
        <end position="21"/>
    </location>
</feature>
<evidence type="ECO:0000313" key="3">
    <source>
        <dbReference type="Proteomes" id="UP000541444"/>
    </source>
</evidence>
<evidence type="ECO:0000313" key="2">
    <source>
        <dbReference type="EMBL" id="KAF6154931.1"/>
    </source>
</evidence>